<proteinExistence type="predicted"/>
<organism evidence="1 2">
    <name type="scientific">Sporomusa silvacetica DSM 10669</name>
    <dbReference type="NCBI Taxonomy" id="1123289"/>
    <lineage>
        <taxon>Bacteria</taxon>
        <taxon>Bacillati</taxon>
        <taxon>Bacillota</taxon>
        <taxon>Negativicutes</taxon>
        <taxon>Selenomonadales</taxon>
        <taxon>Sporomusaceae</taxon>
        <taxon>Sporomusa</taxon>
    </lineage>
</organism>
<protein>
    <submittedName>
        <fullName evidence="1">Uncharacterized protein</fullName>
    </submittedName>
</protein>
<dbReference type="Proteomes" id="UP000216752">
    <property type="component" value="Chromosome"/>
</dbReference>
<evidence type="ECO:0000313" key="2">
    <source>
        <dbReference type="Proteomes" id="UP000216752"/>
    </source>
</evidence>
<accession>A0ABZ3IPP2</accession>
<gene>
    <name evidence="1" type="ORF">SPSIL_038600</name>
</gene>
<reference evidence="1" key="1">
    <citation type="submission" date="2024-05" db="EMBL/GenBank/DDBJ databases">
        <title>Isolation and characterization of Sporomusa carbonis sp. nov., a carboxydotrophic hydrogenogen in the genus of Sporomusa isolated from a charcoal burning pile.</title>
        <authorList>
            <person name="Boeer T."/>
            <person name="Rosenbaum F."/>
            <person name="Eysell L."/>
            <person name="Mueller V."/>
            <person name="Daniel R."/>
            <person name="Poehlein A."/>
        </authorList>
    </citation>
    <scope>NUCLEOTIDE SEQUENCE [LARGE SCALE GENOMIC DNA]</scope>
    <source>
        <strain evidence="1">DSM 10669</strain>
    </source>
</reference>
<dbReference type="EMBL" id="CP155573">
    <property type="protein sequence ID" value="XFO67641.1"/>
    <property type="molecule type" value="Genomic_DNA"/>
</dbReference>
<evidence type="ECO:0000313" key="1">
    <source>
        <dbReference type="EMBL" id="XFO67641.1"/>
    </source>
</evidence>
<name>A0ABZ3IPP2_9FIRM</name>
<sequence>MHACFFKRAINEINHAEKTHCSNTLFRRYTYCVNLKPIHISSDIVNQLENDHLAEEGAASAFEIAPFMSLGVKTTTSLTIRSQGCESNSGELLYKGVKHE</sequence>
<keyword evidence="2" id="KW-1185">Reference proteome</keyword>